<evidence type="ECO:0008006" key="3">
    <source>
        <dbReference type="Google" id="ProtNLM"/>
    </source>
</evidence>
<keyword evidence="2" id="KW-1185">Reference proteome</keyword>
<proteinExistence type="predicted"/>
<protein>
    <recommendedName>
        <fullName evidence="3">Alpha beta hydrolase fold protein</fullName>
    </recommendedName>
</protein>
<dbReference type="AlphaFoldDB" id="A0A010QRH1"/>
<dbReference type="KEGG" id="cfj:CFIO01_05053"/>
<evidence type="ECO:0000313" key="1">
    <source>
        <dbReference type="EMBL" id="EXF79265.1"/>
    </source>
</evidence>
<dbReference type="EMBL" id="JARH01000561">
    <property type="protein sequence ID" value="EXF79265.1"/>
    <property type="molecule type" value="Genomic_DNA"/>
</dbReference>
<accession>A0A010QRH1</accession>
<comment type="caution">
    <text evidence="1">The sequence shown here is derived from an EMBL/GenBank/DDBJ whole genome shotgun (WGS) entry which is preliminary data.</text>
</comment>
<dbReference type="eggNOG" id="ENOG502SMEB">
    <property type="taxonomic scope" value="Eukaryota"/>
</dbReference>
<sequence length="269" mass="30764">MPELTDCSYSRDECIALIRNYYSFLTTMYLPEDAVIHPPVEGWPTISSENFRDMKKTPEVISLLRHLPYIRVPSTNPLEQAQGAPWCYFADWQNVGALLERNMDGKSLKLVSEGPDICDNVPAHVIGLTDGGRENPIFLLDTELGVIYWPDCPGEISNNPSYNNIQIFDDPYEWAPDDEADWRDNASRWTMKGFFEVLKDQFLNLSFIATSPTDVIDVYSTPNSKSDGSIERLQNIYRQHGWPDAENFRKQECLEALENAMEQQSHMVG</sequence>
<dbReference type="Proteomes" id="UP000020467">
    <property type="component" value="Unassembled WGS sequence"/>
</dbReference>
<name>A0A010QRH1_9PEZI</name>
<dbReference type="OrthoDB" id="5343383at2759"/>
<organism evidence="1 2">
    <name type="scientific">Colletotrichum fioriniae PJ7</name>
    <dbReference type="NCBI Taxonomy" id="1445577"/>
    <lineage>
        <taxon>Eukaryota</taxon>
        <taxon>Fungi</taxon>
        <taxon>Dikarya</taxon>
        <taxon>Ascomycota</taxon>
        <taxon>Pezizomycotina</taxon>
        <taxon>Sordariomycetes</taxon>
        <taxon>Hypocreomycetidae</taxon>
        <taxon>Glomerellales</taxon>
        <taxon>Glomerellaceae</taxon>
        <taxon>Colletotrichum</taxon>
        <taxon>Colletotrichum acutatum species complex</taxon>
    </lineage>
</organism>
<dbReference type="HOGENOM" id="CLU_054614_2_0_1"/>
<evidence type="ECO:0000313" key="2">
    <source>
        <dbReference type="Proteomes" id="UP000020467"/>
    </source>
</evidence>
<gene>
    <name evidence="1" type="ORF">CFIO01_05053</name>
</gene>
<reference evidence="1 2" key="1">
    <citation type="submission" date="2014-02" db="EMBL/GenBank/DDBJ databases">
        <title>The genome sequence of Colletotrichum fioriniae PJ7.</title>
        <authorList>
            <person name="Baroncelli R."/>
            <person name="Thon M.R."/>
        </authorList>
    </citation>
    <scope>NUCLEOTIDE SEQUENCE [LARGE SCALE GENOMIC DNA]</scope>
    <source>
        <strain evidence="1 2">PJ7</strain>
    </source>
</reference>